<proteinExistence type="predicted"/>
<reference evidence="3 4" key="1">
    <citation type="submission" date="2023-03" db="EMBL/GenBank/DDBJ databases">
        <title>High-quality genome of Scylla paramamosain provides insights in environmental adaptation.</title>
        <authorList>
            <person name="Zhang L."/>
        </authorList>
    </citation>
    <scope>NUCLEOTIDE SEQUENCE [LARGE SCALE GENOMIC DNA]</scope>
    <source>
        <strain evidence="3">LZ_2023a</strain>
        <tissue evidence="3">Muscle</tissue>
    </source>
</reference>
<dbReference type="AlphaFoldDB" id="A0AAW0SST6"/>
<feature type="transmembrane region" description="Helical" evidence="2">
    <location>
        <begin position="92"/>
        <end position="118"/>
    </location>
</feature>
<organism evidence="3 4">
    <name type="scientific">Scylla paramamosain</name>
    <name type="common">Mud crab</name>
    <dbReference type="NCBI Taxonomy" id="85552"/>
    <lineage>
        <taxon>Eukaryota</taxon>
        <taxon>Metazoa</taxon>
        <taxon>Ecdysozoa</taxon>
        <taxon>Arthropoda</taxon>
        <taxon>Crustacea</taxon>
        <taxon>Multicrustacea</taxon>
        <taxon>Malacostraca</taxon>
        <taxon>Eumalacostraca</taxon>
        <taxon>Eucarida</taxon>
        <taxon>Decapoda</taxon>
        <taxon>Pleocyemata</taxon>
        <taxon>Brachyura</taxon>
        <taxon>Eubrachyura</taxon>
        <taxon>Portunoidea</taxon>
        <taxon>Portunidae</taxon>
        <taxon>Portuninae</taxon>
        <taxon>Scylla</taxon>
    </lineage>
</organism>
<evidence type="ECO:0000256" key="2">
    <source>
        <dbReference type="SAM" id="Phobius"/>
    </source>
</evidence>
<keyword evidence="4" id="KW-1185">Reference proteome</keyword>
<dbReference type="Proteomes" id="UP001487740">
    <property type="component" value="Unassembled WGS sequence"/>
</dbReference>
<feature type="region of interest" description="Disordered" evidence="1">
    <location>
        <begin position="1"/>
        <end position="22"/>
    </location>
</feature>
<accession>A0AAW0SST6</accession>
<evidence type="ECO:0000313" key="3">
    <source>
        <dbReference type="EMBL" id="KAK8378059.1"/>
    </source>
</evidence>
<evidence type="ECO:0000256" key="1">
    <source>
        <dbReference type="SAM" id="MobiDB-lite"/>
    </source>
</evidence>
<protein>
    <submittedName>
        <fullName evidence="3">Uncharacterized protein</fullName>
    </submittedName>
</protein>
<keyword evidence="2" id="KW-0812">Transmembrane</keyword>
<gene>
    <name evidence="3" type="ORF">O3P69_018779</name>
</gene>
<comment type="caution">
    <text evidence="3">The sequence shown here is derived from an EMBL/GenBank/DDBJ whole genome shotgun (WGS) entry which is preliminary data.</text>
</comment>
<sequence length="211" mass="22320">MGEAQGRQGGAATPPPSPRRPAHLACVRKCVPRSREAGSPAYRRPRYCVSGHSCLPPCLPSSPMPHPPRLAPSPSPPPFGVAPRSVGGADTVLVAVVVVVAVVAVAVWQWCGGVVVWLDPQTNRGVGRAGAGKEGREGAALTCLALPLSLVPRATHPHYLGDCRASQAEPLCRHYSIARPPARYRLSPSPSHNRHALFPRRLVTLPEAPPL</sequence>
<keyword evidence="2" id="KW-0472">Membrane</keyword>
<keyword evidence="2" id="KW-1133">Transmembrane helix</keyword>
<dbReference type="EMBL" id="JARAKH010000046">
    <property type="protein sequence ID" value="KAK8378059.1"/>
    <property type="molecule type" value="Genomic_DNA"/>
</dbReference>
<name>A0AAW0SST6_SCYPA</name>
<evidence type="ECO:0000313" key="4">
    <source>
        <dbReference type="Proteomes" id="UP001487740"/>
    </source>
</evidence>